<name>A0ABX0VTV3_9RHOB</name>
<dbReference type="PANTHER" id="PTHR43739:SF5">
    <property type="entry name" value="EXO-ALPHA-SIALIDASE"/>
    <property type="match status" value="1"/>
</dbReference>
<proteinExistence type="predicted"/>
<dbReference type="EMBL" id="JAATOP010000002">
    <property type="protein sequence ID" value="NIY71405.1"/>
    <property type="molecule type" value="Genomic_DNA"/>
</dbReference>
<dbReference type="Gene3D" id="2.130.10.10">
    <property type="entry name" value="YVTN repeat-like/Quinoprotein amine dehydrogenase"/>
    <property type="match status" value="1"/>
</dbReference>
<dbReference type="CDD" id="cd15482">
    <property type="entry name" value="Sialidase_non-viral"/>
    <property type="match status" value="1"/>
</dbReference>
<keyword evidence="4" id="KW-1185">Reference proteome</keyword>
<evidence type="ECO:0000313" key="3">
    <source>
        <dbReference type="EMBL" id="NIY71405.1"/>
    </source>
</evidence>
<dbReference type="Proteomes" id="UP000709466">
    <property type="component" value="Unassembled WGS sequence"/>
</dbReference>
<feature type="domain" description="Sortilin N-terminal" evidence="2">
    <location>
        <begin position="128"/>
        <end position="252"/>
    </location>
</feature>
<organism evidence="3 4">
    <name type="scientific">Marivivens donghaensis</name>
    <dbReference type="NCBI Taxonomy" id="1699413"/>
    <lineage>
        <taxon>Bacteria</taxon>
        <taxon>Pseudomonadati</taxon>
        <taxon>Pseudomonadota</taxon>
        <taxon>Alphaproteobacteria</taxon>
        <taxon>Rhodobacterales</taxon>
        <taxon>Paracoccaceae</taxon>
        <taxon>Marivivens group</taxon>
        <taxon>Marivivens</taxon>
    </lineage>
</organism>
<gene>
    <name evidence="3" type="ORF">HCZ30_03030</name>
</gene>
<dbReference type="InterPro" id="IPR015943">
    <property type="entry name" value="WD40/YVTN_repeat-like_dom_sf"/>
</dbReference>
<accession>A0ABX0VTV3</accession>
<evidence type="ECO:0000256" key="1">
    <source>
        <dbReference type="ARBA" id="ARBA00022737"/>
    </source>
</evidence>
<dbReference type="InterPro" id="IPR052025">
    <property type="entry name" value="Xyloglucanase_GH74"/>
</dbReference>
<reference evidence="3 4" key="1">
    <citation type="submission" date="2020-03" db="EMBL/GenBank/DDBJ databases">
        <title>Bacterial isolates of synthetic phycosphere.</title>
        <authorList>
            <person name="Fu H."/>
            <person name="Moran M.A."/>
        </authorList>
    </citation>
    <scope>NUCLEOTIDE SEQUENCE [LARGE SCALE GENOMIC DNA]</scope>
    <source>
        <strain evidence="3 4">HF1</strain>
    </source>
</reference>
<evidence type="ECO:0000259" key="2">
    <source>
        <dbReference type="Pfam" id="PF15902"/>
    </source>
</evidence>
<protein>
    <submittedName>
        <fullName evidence="3">Exo-alpha-sialidase</fullName>
    </submittedName>
</protein>
<comment type="caution">
    <text evidence="3">The sequence shown here is derived from an EMBL/GenBank/DDBJ whole genome shotgun (WGS) entry which is preliminary data.</text>
</comment>
<dbReference type="RefSeq" id="WP_167636298.1">
    <property type="nucleotide sequence ID" value="NZ_JAATOP010000002.1"/>
</dbReference>
<dbReference type="SUPFAM" id="SSF110296">
    <property type="entry name" value="Oligoxyloglucan reducing end-specific cellobiohydrolase"/>
    <property type="match status" value="1"/>
</dbReference>
<dbReference type="Pfam" id="PF15902">
    <property type="entry name" value="Sortilin-Vps10"/>
    <property type="match status" value="1"/>
</dbReference>
<evidence type="ECO:0000313" key="4">
    <source>
        <dbReference type="Proteomes" id="UP000709466"/>
    </source>
</evidence>
<dbReference type="PANTHER" id="PTHR43739">
    <property type="entry name" value="XYLOGLUCANASE (EUROFUNG)"/>
    <property type="match status" value="1"/>
</dbReference>
<sequence>MTKVLLGTTKGVFILSDKGGDRWNFSGPHCTNWPVNHVVGEGDNLWACGGNAFWGAAVLRSTDGGENWTFKRLSGGEIDGWLEKEPELAEMFGLPKNEVLPFNGQIDALWSLKRVGGKLYCGAKPAMLFVSDDDGETWEKVNGLTDQEGAENWQPGGAGLTLHTILADPATPEKLWVGISSAGVFATDDGGKTWERRNRKSNEDDKEVGLCVHNMTRASTDGDLLYQQNHHGVWRSYDGGRSWQSINEGLSSDFGFPIAVSPIDPQTIFVLPLNGDTRGRFPPDASAAVYVSKDGGDSWTKTQNGLPTENCYFTVLRQAMATDAKGGMYFGTNSGSVYMTRDDGESYEEIAQHLPTVLSVEVLNG</sequence>
<dbReference type="InterPro" id="IPR031778">
    <property type="entry name" value="Sortilin_N"/>
</dbReference>
<keyword evidence="1" id="KW-0677">Repeat</keyword>